<feature type="transmembrane region" description="Helical" evidence="1">
    <location>
        <begin position="234"/>
        <end position="256"/>
    </location>
</feature>
<dbReference type="EMBL" id="LNYR01000002">
    <property type="protein sequence ID" value="KTD54753.1"/>
    <property type="molecule type" value="Genomic_DNA"/>
</dbReference>
<keyword evidence="1" id="KW-0812">Transmembrane</keyword>
<evidence type="ECO:0000313" key="4">
    <source>
        <dbReference type="Proteomes" id="UP000054639"/>
    </source>
</evidence>
<gene>
    <name evidence="2" type="ORF">Lqua_0260</name>
    <name evidence="3" type="ORF">NCTC12376_00726</name>
</gene>
<dbReference type="OrthoDB" id="5650620at2"/>
<evidence type="ECO:0000256" key="1">
    <source>
        <dbReference type="SAM" id="Phobius"/>
    </source>
</evidence>
<dbReference type="AlphaFoldDB" id="A0A378KQS7"/>
<name>A0A378KQS7_9GAMM</name>
<reference evidence="2 4" key="1">
    <citation type="submission" date="2015-11" db="EMBL/GenBank/DDBJ databases">
        <title>Genomic analysis of 38 Legionella species identifies large and diverse effector repertoires.</title>
        <authorList>
            <person name="Burstein D."/>
            <person name="Amaro F."/>
            <person name="Zusman T."/>
            <person name="Lifshitz Z."/>
            <person name="Cohen O."/>
            <person name="Gilbert J.A."/>
            <person name="Pupko T."/>
            <person name="Shuman H.A."/>
            <person name="Segal G."/>
        </authorList>
    </citation>
    <scope>NUCLEOTIDE SEQUENCE [LARGE SCALE GENOMIC DNA]</scope>
    <source>
        <strain evidence="2 4">ATCC 49507</strain>
    </source>
</reference>
<evidence type="ECO:0000313" key="2">
    <source>
        <dbReference type="EMBL" id="KTD54753.1"/>
    </source>
</evidence>
<proteinExistence type="predicted"/>
<keyword evidence="1" id="KW-0472">Membrane</keyword>
<accession>A0A378KQS7</accession>
<dbReference type="RefSeq" id="WP_058472515.1">
    <property type="nucleotide sequence ID" value="NZ_CAAAIL010000014.1"/>
</dbReference>
<feature type="transmembrane region" description="Helical" evidence="1">
    <location>
        <begin position="262"/>
        <end position="283"/>
    </location>
</feature>
<reference evidence="3 5" key="2">
    <citation type="submission" date="2018-06" db="EMBL/GenBank/DDBJ databases">
        <authorList>
            <consortium name="Pathogen Informatics"/>
            <person name="Doyle S."/>
        </authorList>
    </citation>
    <scope>NUCLEOTIDE SEQUENCE [LARGE SCALE GENOMIC DNA]</scope>
    <source>
        <strain evidence="3 5">NCTC12376</strain>
    </source>
</reference>
<keyword evidence="4" id="KW-1185">Reference proteome</keyword>
<dbReference type="EMBL" id="UGOW01000001">
    <property type="protein sequence ID" value="STY16933.1"/>
    <property type="molecule type" value="Genomic_DNA"/>
</dbReference>
<sequence>MSGTHSTDKSKRTTVPVFTQLCAKANFSLFGNTLTIYPKLNGVTLGVFDPRADTANRELNEAWPRLGSKYCIHHNHPKHGQLHQDNFTRENWHTHVEFVEVIDENKLTQILKEFVQVTFITEQEKNRFIKTYKQANQLSQADFDKLMANKYLKQLKKSIQNNDTFRKNDTLMNQMNTVLTHFADLIQAEEDLPKVQRYIKETQLIIDNPTKSNIENLMDIATKEKGNSSSLWHALNLSLMLLGIALCAAGILITVSSCGTSLAPGIGLALIGLGMFSTGAMNARPVSKNELSKEGISHDLTHLSQLMNESFDESVPGGFVAKPA</sequence>
<dbReference type="Proteomes" id="UP000054639">
    <property type="component" value="Unassembled WGS sequence"/>
</dbReference>
<evidence type="ECO:0000313" key="5">
    <source>
        <dbReference type="Proteomes" id="UP000254230"/>
    </source>
</evidence>
<protein>
    <submittedName>
        <fullName evidence="3">Uncharacterized protein</fullName>
    </submittedName>
</protein>
<dbReference type="Proteomes" id="UP000254230">
    <property type="component" value="Unassembled WGS sequence"/>
</dbReference>
<organism evidence="3 5">
    <name type="scientific">Legionella quateirensis</name>
    <dbReference type="NCBI Taxonomy" id="45072"/>
    <lineage>
        <taxon>Bacteria</taxon>
        <taxon>Pseudomonadati</taxon>
        <taxon>Pseudomonadota</taxon>
        <taxon>Gammaproteobacteria</taxon>
        <taxon>Legionellales</taxon>
        <taxon>Legionellaceae</taxon>
        <taxon>Legionella</taxon>
    </lineage>
</organism>
<evidence type="ECO:0000313" key="3">
    <source>
        <dbReference type="EMBL" id="STY16933.1"/>
    </source>
</evidence>
<keyword evidence="1" id="KW-1133">Transmembrane helix</keyword>